<accession>A0A4Y2TG09</accession>
<protein>
    <submittedName>
        <fullName evidence="1">Uncharacterized protein</fullName>
    </submittedName>
</protein>
<evidence type="ECO:0000313" key="1">
    <source>
        <dbReference type="EMBL" id="GBN99562.1"/>
    </source>
</evidence>
<reference evidence="1 2" key="1">
    <citation type="journal article" date="2019" name="Sci. Rep.">
        <title>Orb-weaving spider Araneus ventricosus genome elucidates the spidroin gene catalogue.</title>
        <authorList>
            <person name="Kono N."/>
            <person name="Nakamura H."/>
            <person name="Ohtoshi R."/>
            <person name="Moran D.A.P."/>
            <person name="Shinohara A."/>
            <person name="Yoshida Y."/>
            <person name="Fujiwara M."/>
            <person name="Mori M."/>
            <person name="Tomita M."/>
            <person name="Arakawa K."/>
        </authorList>
    </citation>
    <scope>NUCLEOTIDE SEQUENCE [LARGE SCALE GENOMIC DNA]</scope>
</reference>
<sequence>MLPCIQEHITLSFCSRLDFKYLTKFYDLALNAVSSDRFLVSSGAVEKLNQNRRAGGVWCRSIIPASRIRNGLWPLHWVASLIGPSVAFRGLPSA</sequence>
<proteinExistence type="predicted"/>
<organism evidence="1 2">
    <name type="scientific">Araneus ventricosus</name>
    <name type="common">Orbweaver spider</name>
    <name type="synonym">Epeira ventricosa</name>
    <dbReference type="NCBI Taxonomy" id="182803"/>
    <lineage>
        <taxon>Eukaryota</taxon>
        <taxon>Metazoa</taxon>
        <taxon>Ecdysozoa</taxon>
        <taxon>Arthropoda</taxon>
        <taxon>Chelicerata</taxon>
        <taxon>Arachnida</taxon>
        <taxon>Araneae</taxon>
        <taxon>Araneomorphae</taxon>
        <taxon>Entelegynae</taxon>
        <taxon>Araneoidea</taxon>
        <taxon>Araneidae</taxon>
        <taxon>Araneus</taxon>
    </lineage>
</organism>
<keyword evidence="2" id="KW-1185">Reference proteome</keyword>
<gene>
    <name evidence="1" type="ORF">AVEN_263102_1</name>
</gene>
<dbReference type="AlphaFoldDB" id="A0A4Y2TG09"/>
<comment type="caution">
    <text evidence="1">The sequence shown here is derived from an EMBL/GenBank/DDBJ whole genome shotgun (WGS) entry which is preliminary data.</text>
</comment>
<name>A0A4Y2TG09_ARAVE</name>
<dbReference type="EMBL" id="BGPR01028413">
    <property type="protein sequence ID" value="GBN99562.1"/>
    <property type="molecule type" value="Genomic_DNA"/>
</dbReference>
<dbReference type="Proteomes" id="UP000499080">
    <property type="component" value="Unassembled WGS sequence"/>
</dbReference>
<evidence type="ECO:0000313" key="2">
    <source>
        <dbReference type="Proteomes" id="UP000499080"/>
    </source>
</evidence>